<dbReference type="EMBL" id="LT629740">
    <property type="protein sequence ID" value="SDT39221.1"/>
    <property type="molecule type" value="Genomic_DNA"/>
</dbReference>
<accession>A0A1H1ZZK1</accession>
<evidence type="ECO:0000313" key="1">
    <source>
        <dbReference type="EMBL" id="SDT39221.1"/>
    </source>
</evidence>
<organism evidence="1 2">
    <name type="scientific">Mucilaginibacter mallensis</name>
    <dbReference type="NCBI Taxonomy" id="652787"/>
    <lineage>
        <taxon>Bacteria</taxon>
        <taxon>Pseudomonadati</taxon>
        <taxon>Bacteroidota</taxon>
        <taxon>Sphingobacteriia</taxon>
        <taxon>Sphingobacteriales</taxon>
        <taxon>Sphingobacteriaceae</taxon>
        <taxon>Mucilaginibacter</taxon>
    </lineage>
</organism>
<protein>
    <submittedName>
        <fullName evidence="1">Uncharacterized protein</fullName>
    </submittedName>
</protein>
<sequence>MKLNLFYKSILSISTLSVCAILSCKKSDHSTNIINADATIINTGSSAADGCGWLIQTDSPDSTFSVPDLPAKYMINNLKVHIAYHKLATRFYCGQLPAAKDPGFTEIELDAVETR</sequence>
<dbReference type="Proteomes" id="UP000199679">
    <property type="component" value="Chromosome I"/>
</dbReference>
<dbReference type="STRING" id="652787.SAMN05216490_3319"/>
<evidence type="ECO:0000313" key="2">
    <source>
        <dbReference type="Proteomes" id="UP000199679"/>
    </source>
</evidence>
<proteinExistence type="predicted"/>
<gene>
    <name evidence="1" type="ORF">SAMN05216490_3319</name>
</gene>
<dbReference type="RefSeq" id="WP_091375290.1">
    <property type="nucleotide sequence ID" value="NZ_LT629740.1"/>
</dbReference>
<dbReference type="AlphaFoldDB" id="A0A1H1ZZK1"/>
<dbReference type="PROSITE" id="PS51257">
    <property type="entry name" value="PROKAR_LIPOPROTEIN"/>
    <property type="match status" value="1"/>
</dbReference>
<reference evidence="1 2" key="1">
    <citation type="submission" date="2016-10" db="EMBL/GenBank/DDBJ databases">
        <authorList>
            <person name="de Groot N.N."/>
        </authorList>
    </citation>
    <scope>NUCLEOTIDE SEQUENCE [LARGE SCALE GENOMIC DNA]</scope>
    <source>
        <strain evidence="1 2">MP1X4</strain>
    </source>
</reference>
<dbReference type="OrthoDB" id="799328at2"/>
<name>A0A1H1ZZK1_MUCMA</name>
<keyword evidence="2" id="KW-1185">Reference proteome</keyword>